<dbReference type="Proteomes" id="UP000435112">
    <property type="component" value="Unassembled WGS sequence"/>
</dbReference>
<dbReference type="EMBL" id="QXFT01001238">
    <property type="protein sequence ID" value="KAE9324484.1"/>
    <property type="molecule type" value="Genomic_DNA"/>
</dbReference>
<proteinExistence type="predicted"/>
<evidence type="ECO:0000256" key="1">
    <source>
        <dbReference type="SAM" id="MobiDB-lite"/>
    </source>
</evidence>
<evidence type="ECO:0000313" key="3">
    <source>
        <dbReference type="EMBL" id="KAE9006437.1"/>
    </source>
</evidence>
<protein>
    <submittedName>
        <fullName evidence="2">Uncharacterized protein</fullName>
    </submittedName>
</protein>
<name>A0A6A3KI69_9STRA</name>
<sequence>MIFPGSKSRGKTTVEGNASSGSVDAYDSPSSSSESDGDTDKVEKLDEVVQEIINTSLGVFC</sequence>
<accession>A0A6A3KI69</accession>
<dbReference type="Proteomes" id="UP000434957">
    <property type="component" value="Unassembled WGS sequence"/>
</dbReference>
<evidence type="ECO:0000313" key="6">
    <source>
        <dbReference type="Proteomes" id="UP000434957"/>
    </source>
</evidence>
<evidence type="ECO:0000313" key="7">
    <source>
        <dbReference type="Proteomes" id="UP000435112"/>
    </source>
</evidence>
<gene>
    <name evidence="3" type="ORF">PR001_g17208</name>
    <name evidence="2" type="ORF">PR002_g16748</name>
    <name evidence="4" type="ORF">PR003_g16719</name>
</gene>
<keyword evidence="6" id="KW-1185">Reference proteome</keyword>
<evidence type="ECO:0000313" key="5">
    <source>
        <dbReference type="Proteomes" id="UP000429607"/>
    </source>
</evidence>
<evidence type="ECO:0000313" key="4">
    <source>
        <dbReference type="EMBL" id="KAE9324484.1"/>
    </source>
</evidence>
<organism evidence="2 7">
    <name type="scientific">Phytophthora rubi</name>
    <dbReference type="NCBI Taxonomy" id="129364"/>
    <lineage>
        <taxon>Eukaryota</taxon>
        <taxon>Sar</taxon>
        <taxon>Stramenopiles</taxon>
        <taxon>Oomycota</taxon>
        <taxon>Peronosporomycetes</taxon>
        <taxon>Peronosporales</taxon>
        <taxon>Peronosporaceae</taxon>
        <taxon>Phytophthora</taxon>
    </lineage>
</organism>
<reference evidence="5 7" key="1">
    <citation type="submission" date="2018-09" db="EMBL/GenBank/DDBJ databases">
        <title>Genomic investigation of the strawberry pathogen Phytophthora fragariae indicates pathogenicity is determined by transcriptional variation in three key races.</title>
        <authorList>
            <person name="Adams T.M."/>
            <person name="Armitage A.D."/>
            <person name="Sobczyk M.K."/>
            <person name="Bates H.J."/>
            <person name="Dunwell J.M."/>
            <person name="Nellist C.F."/>
            <person name="Harrison R.J."/>
        </authorList>
    </citation>
    <scope>NUCLEOTIDE SEQUENCE [LARGE SCALE GENOMIC DNA]</scope>
    <source>
        <strain evidence="3 5">SCRP249</strain>
        <strain evidence="2 7">SCRP324</strain>
        <strain evidence="4 6">SCRP333</strain>
    </source>
</reference>
<comment type="caution">
    <text evidence="2">The sequence shown here is derived from an EMBL/GenBank/DDBJ whole genome shotgun (WGS) entry which is preliminary data.</text>
</comment>
<dbReference type="Proteomes" id="UP000429607">
    <property type="component" value="Unassembled WGS sequence"/>
</dbReference>
<dbReference type="EMBL" id="QXFU01001300">
    <property type="protein sequence ID" value="KAE9005487.1"/>
    <property type="molecule type" value="Genomic_DNA"/>
</dbReference>
<dbReference type="EMBL" id="QXFV01001415">
    <property type="protein sequence ID" value="KAE9006437.1"/>
    <property type="molecule type" value="Genomic_DNA"/>
</dbReference>
<evidence type="ECO:0000313" key="2">
    <source>
        <dbReference type="EMBL" id="KAE9005487.1"/>
    </source>
</evidence>
<dbReference type="AlphaFoldDB" id="A0A6A3KI69"/>
<feature type="region of interest" description="Disordered" evidence="1">
    <location>
        <begin position="1"/>
        <end position="45"/>
    </location>
</feature>
<feature type="compositionally biased region" description="Low complexity" evidence="1">
    <location>
        <begin position="19"/>
        <end position="34"/>
    </location>
</feature>